<feature type="domain" description="Major facilitator superfamily (MFS) profile" evidence="5">
    <location>
        <begin position="151"/>
        <end position="537"/>
    </location>
</feature>
<evidence type="ECO:0000256" key="3">
    <source>
        <dbReference type="SAM" id="MobiDB-lite"/>
    </source>
</evidence>
<feature type="transmembrane region" description="Helical" evidence="4">
    <location>
        <begin position="146"/>
        <end position="164"/>
    </location>
</feature>
<feature type="transmembrane region" description="Helical" evidence="4">
    <location>
        <begin position="184"/>
        <end position="207"/>
    </location>
</feature>
<protein>
    <recommendedName>
        <fullName evidence="5">Major facilitator superfamily (MFS) profile domain-containing protein</fullName>
    </recommendedName>
</protein>
<dbReference type="InterPro" id="IPR036259">
    <property type="entry name" value="MFS_trans_sf"/>
</dbReference>
<dbReference type="Proteomes" id="UP001565368">
    <property type="component" value="Unassembled WGS sequence"/>
</dbReference>
<sequence length="544" mass="56804">MSTTTTVVAVPLAPAPHTHRHRTPSPVPPVPAPDVVSFFDPASAGGGGPLVRIATARSERELARGRPRAASAGSGGRTRGVLGLTAVVPDVAVEDGEGRGKAEEAGTLDEKNVADQKHAADGGSPDCDECASATDSPDHVYPDGGYGWVVVVCCLTLSALTNGWGMNYGVWQQYYAESEQYSHVGSSVVSLVGSGQGLTINMLAFIGGRVGDQFGFHRVLIIGAAICWVALFAAAFSHNLAALIVTQGLLLGAGQGMIVPLFMSLPSQWFFKRRGLASGITLGGAGLGGGVSTLVVRRLLSAVGGPKTLMIYSFINLLFMALAIALIRTRPHSPEAQATRGPWINREVLAHSEFWAIALSLFVGVIGYGGPFVFLPQWMSLILPSLSPGQVTVPLTIMGFTVCVGRSGVGLVADYIGPMNTYILVLVLSGVTQYALWLTAKTFAAACVFGLVYGLIAPGYLGLLPQIVVTVFGPTALASNVGLLLLFAGPGMVVSASVGGAMFDATGRTDMKWMIVTMGGLQIFAGLMASWARFKASRVLWAKI</sequence>
<dbReference type="Pfam" id="PF07690">
    <property type="entry name" value="MFS_1"/>
    <property type="match status" value="1"/>
</dbReference>
<keyword evidence="4" id="KW-1133">Transmembrane helix</keyword>
<evidence type="ECO:0000256" key="4">
    <source>
        <dbReference type="SAM" id="Phobius"/>
    </source>
</evidence>
<dbReference type="PANTHER" id="PTHR11360">
    <property type="entry name" value="MONOCARBOXYLATE TRANSPORTER"/>
    <property type="match status" value="1"/>
</dbReference>
<keyword evidence="7" id="KW-1185">Reference proteome</keyword>
<dbReference type="PANTHER" id="PTHR11360:SF284">
    <property type="entry name" value="EG:103B4.3 PROTEIN-RELATED"/>
    <property type="match status" value="1"/>
</dbReference>
<comment type="subcellular location">
    <subcellularLocation>
        <location evidence="1">Membrane</location>
        <topology evidence="1">Multi-pass membrane protein</topology>
    </subcellularLocation>
</comment>
<feature type="transmembrane region" description="Helical" evidence="4">
    <location>
        <begin position="471"/>
        <end position="493"/>
    </location>
</feature>
<accession>A0ABR3PSK7</accession>
<dbReference type="InterPro" id="IPR011701">
    <property type="entry name" value="MFS"/>
</dbReference>
<evidence type="ECO:0000256" key="1">
    <source>
        <dbReference type="ARBA" id="ARBA00004141"/>
    </source>
</evidence>
<feature type="region of interest" description="Disordered" evidence="3">
    <location>
        <begin position="94"/>
        <end position="134"/>
    </location>
</feature>
<dbReference type="EMBL" id="JBBXJM010000007">
    <property type="protein sequence ID" value="KAL1405331.1"/>
    <property type="molecule type" value="Genomic_DNA"/>
</dbReference>
<feature type="transmembrane region" description="Helical" evidence="4">
    <location>
        <begin position="242"/>
        <end position="263"/>
    </location>
</feature>
<feature type="transmembrane region" description="Helical" evidence="4">
    <location>
        <begin position="219"/>
        <end position="236"/>
    </location>
</feature>
<gene>
    <name evidence="6" type="ORF">Q8F55_008960</name>
</gene>
<dbReference type="RefSeq" id="XP_069205275.1">
    <property type="nucleotide sequence ID" value="XM_069357338.1"/>
</dbReference>
<proteinExistence type="inferred from homology"/>
<dbReference type="Gene3D" id="1.20.1250.20">
    <property type="entry name" value="MFS general substrate transporter like domains"/>
    <property type="match status" value="2"/>
</dbReference>
<dbReference type="SUPFAM" id="SSF103473">
    <property type="entry name" value="MFS general substrate transporter"/>
    <property type="match status" value="1"/>
</dbReference>
<name>A0ABR3PSK7_9TREE</name>
<evidence type="ECO:0000313" key="7">
    <source>
        <dbReference type="Proteomes" id="UP001565368"/>
    </source>
</evidence>
<feature type="transmembrane region" description="Helical" evidence="4">
    <location>
        <begin position="391"/>
        <end position="412"/>
    </location>
</feature>
<reference evidence="6 7" key="1">
    <citation type="submission" date="2023-08" db="EMBL/GenBank/DDBJ databases">
        <title>Annotated Genome Sequence of Vanrija albida AlHP1.</title>
        <authorList>
            <person name="Herzog R."/>
        </authorList>
    </citation>
    <scope>NUCLEOTIDE SEQUENCE [LARGE SCALE GENOMIC DNA]</scope>
    <source>
        <strain evidence="6 7">AlHP1</strain>
    </source>
</reference>
<evidence type="ECO:0000256" key="2">
    <source>
        <dbReference type="ARBA" id="ARBA00006727"/>
    </source>
</evidence>
<feature type="transmembrane region" description="Helical" evidence="4">
    <location>
        <begin position="348"/>
        <end position="371"/>
    </location>
</feature>
<feature type="compositionally biased region" description="Basic and acidic residues" evidence="3">
    <location>
        <begin position="96"/>
        <end position="120"/>
    </location>
</feature>
<keyword evidence="4" id="KW-0472">Membrane</keyword>
<dbReference type="InterPro" id="IPR020846">
    <property type="entry name" value="MFS_dom"/>
</dbReference>
<evidence type="ECO:0000259" key="5">
    <source>
        <dbReference type="PROSITE" id="PS50850"/>
    </source>
</evidence>
<dbReference type="PROSITE" id="PS50850">
    <property type="entry name" value="MFS"/>
    <property type="match status" value="1"/>
</dbReference>
<comment type="caution">
    <text evidence="6">The sequence shown here is derived from an EMBL/GenBank/DDBJ whole genome shotgun (WGS) entry which is preliminary data.</text>
</comment>
<evidence type="ECO:0000313" key="6">
    <source>
        <dbReference type="EMBL" id="KAL1405331.1"/>
    </source>
</evidence>
<organism evidence="6 7">
    <name type="scientific">Vanrija albida</name>
    <dbReference type="NCBI Taxonomy" id="181172"/>
    <lineage>
        <taxon>Eukaryota</taxon>
        <taxon>Fungi</taxon>
        <taxon>Dikarya</taxon>
        <taxon>Basidiomycota</taxon>
        <taxon>Agaricomycotina</taxon>
        <taxon>Tremellomycetes</taxon>
        <taxon>Trichosporonales</taxon>
        <taxon>Trichosporonaceae</taxon>
        <taxon>Vanrija</taxon>
    </lineage>
</organism>
<feature type="transmembrane region" description="Helical" evidence="4">
    <location>
        <begin position="513"/>
        <end position="534"/>
    </location>
</feature>
<feature type="transmembrane region" description="Helical" evidence="4">
    <location>
        <begin position="275"/>
        <end position="297"/>
    </location>
</feature>
<comment type="similarity">
    <text evidence="2">Belongs to the major facilitator superfamily. Monocarboxylate porter (TC 2.A.1.13) family.</text>
</comment>
<keyword evidence="4" id="KW-0812">Transmembrane</keyword>
<dbReference type="GeneID" id="95990003"/>
<dbReference type="InterPro" id="IPR050327">
    <property type="entry name" value="Proton-linked_MCT"/>
</dbReference>
<feature type="transmembrane region" description="Helical" evidence="4">
    <location>
        <begin position="443"/>
        <end position="464"/>
    </location>
</feature>
<feature type="transmembrane region" description="Helical" evidence="4">
    <location>
        <begin position="419"/>
        <end position="437"/>
    </location>
</feature>
<feature type="transmembrane region" description="Helical" evidence="4">
    <location>
        <begin position="309"/>
        <end position="327"/>
    </location>
</feature>